<reference evidence="2" key="1">
    <citation type="submission" date="2025-08" db="UniProtKB">
        <authorList>
            <consortium name="RefSeq"/>
        </authorList>
    </citation>
    <scope>IDENTIFICATION</scope>
</reference>
<protein>
    <submittedName>
        <fullName evidence="2">Uncharacterized protein LOC112552966</fullName>
    </submittedName>
</protein>
<accession>A0A8N1S943</accession>
<gene>
    <name evidence="2" type="primary">LOC112552966</name>
</gene>
<keyword evidence="1" id="KW-1185">Reference proteome</keyword>
<dbReference type="Proteomes" id="UP000504615">
    <property type="component" value="Unplaced"/>
</dbReference>
<proteinExistence type="predicted"/>
<dbReference type="AlphaFoldDB" id="A0A8N1S943"/>
<evidence type="ECO:0000313" key="2">
    <source>
        <dbReference type="RefSeq" id="XP_025075389.1"/>
    </source>
</evidence>
<name>A0A8N1S943_9HYME</name>
<dbReference type="GeneID" id="112552966"/>
<dbReference type="RefSeq" id="XP_025075389.1">
    <property type="nucleotide sequence ID" value="XM_025219604.1"/>
</dbReference>
<evidence type="ECO:0000313" key="1">
    <source>
        <dbReference type="Proteomes" id="UP000504615"/>
    </source>
</evidence>
<sequence>MFRFVNKNLVVGSAEMAAVDRVGVGIGVVGQPVPLDVYRESHHLLALGGSVGMRGSIKHETWDRRGPHLRMRMDFLDVSPPRSCVVSTRGRAFRKCFSNPRPRSFFRAKCPEQHGVGYR</sequence>
<organism evidence="1 2">
    <name type="scientific">Pogonomyrmex barbatus</name>
    <name type="common">red harvester ant</name>
    <dbReference type="NCBI Taxonomy" id="144034"/>
    <lineage>
        <taxon>Eukaryota</taxon>
        <taxon>Metazoa</taxon>
        <taxon>Ecdysozoa</taxon>
        <taxon>Arthropoda</taxon>
        <taxon>Hexapoda</taxon>
        <taxon>Insecta</taxon>
        <taxon>Pterygota</taxon>
        <taxon>Neoptera</taxon>
        <taxon>Endopterygota</taxon>
        <taxon>Hymenoptera</taxon>
        <taxon>Apocrita</taxon>
        <taxon>Aculeata</taxon>
        <taxon>Formicoidea</taxon>
        <taxon>Formicidae</taxon>
        <taxon>Myrmicinae</taxon>
        <taxon>Pogonomyrmex</taxon>
    </lineage>
</organism>